<dbReference type="EMBL" id="JARBHB010000002">
    <property type="protein sequence ID" value="KAJ8893106.1"/>
    <property type="molecule type" value="Genomic_DNA"/>
</dbReference>
<gene>
    <name evidence="1" type="ORF">PR048_005689</name>
</gene>
<reference evidence="1 2" key="1">
    <citation type="submission" date="2023-02" db="EMBL/GenBank/DDBJ databases">
        <title>LHISI_Scaffold_Assembly.</title>
        <authorList>
            <person name="Stuart O.P."/>
            <person name="Cleave R."/>
            <person name="Magrath M.J.L."/>
            <person name="Mikheyev A.S."/>
        </authorList>
    </citation>
    <scope>NUCLEOTIDE SEQUENCE [LARGE SCALE GENOMIC DNA]</scope>
    <source>
        <strain evidence="1">Daus_M_001</strain>
        <tissue evidence="1">Leg muscle</tissue>
    </source>
</reference>
<evidence type="ECO:0000313" key="1">
    <source>
        <dbReference type="EMBL" id="KAJ8893106.1"/>
    </source>
</evidence>
<accession>A0ABQ9I9U9</accession>
<protein>
    <submittedName>
        <fullName evidence="1">Uncharacterized protein</fullName>
    </submittedName>
</protein>
<proteinExistence type="predicted"/>
<sequence length="326" mass="35905">MSDLMLLEEDKLLHSVADGTGQHAASEQQWCAVGALGATEICAPTLSSPLRKALNWHAVLPSITSIYESCSAYPTILWPKRVTRTVVGCAGLAATRRYLGEGRVYWRSVIPRALLACLYMGAASCPVPHRLDRRPWRIHPASVQTSALTLPNSCHEFELMAPLYFATDSALQRPLSNVPWNDLLMLEALLESCWEDQQEGDRRSRHDVTEMSRSTSSYNLLSSSSLNTWSVLVQCVTLLCPSARLTHRDLLALVQVPTSSTRRGAVHAFLPRDMRLCPPCPLPCIVDAIPTACTCAGLLVLELQSTYTTCATRLWNLCSLPTASRS</sequence>
<organism evidence="1 2">
    <name type="scientific">Dryococelus australis</name>
    <dbReference type="NCBI Taxonomy" id="614101"/>
    <lineage>
        <taxon>Eukaryota</taxon>
        <taxon>Metazoa</taxon>
        <taxon>Ecdysozoa</taxon>
        <taxon>Arthropoda</taxon>
        <taxon>Hexapoda</taxon>
        <taxon>Insecta</taxon>
        <taxon>Pterygota</taxon>
        <taxon>Neoptera</taxon>
        <taxon>Polyneoptera</taxon>
        <taxon>Phasmatodea</taxon>
        <taxon>Verophasmatodea</taxon>
        <taxon>Anareolatae</taxon>
        <taxon>Phasmatidae</taxon>
        <taxon>Eurycanthinae</taxon>
        <taxon>Dryococelus</taxon>
    </lineage>
</organism>
<name>A0ABQ9I9U9_9NEOP</name>
<keyword evidence="2" id="KW-1185">Reference proteome</keyword>
<dbReference type="Proteomes" id="UP001159363">
    <property type="component" value="Chromosome 2"/>
</dbReference>
<comment type="caution">
    <text evidence="1">The sequence shown here is derived from an EMBL/GenBank/DDBJ whole genome shotgun (WGS) entry which is preliminary data.</text>
</comment>
<evidence type="ECO:0000313" key="2">
    <source>
        <dbReference type="Proteomes" id="UP001159363"/>
    </source>
</evidence>